<dbReference type="PANTHER" id="PTHR42832">
    <property type="entry name" value="AMINO ACID AMINOTRANSFERASE"/>
    <property type="match status" value="1"/>
</dbReference>
<dbReference type="InterPro" id="IPR050881">
    <property type="entry name" value="LL-DAP_aminotransferase"/>
</dbReference>
<evidence type="ECO:0000256" key="3">
    <source>
        <dbReference type="ARBA" id="ARBA00022679"/>
    </source>
</evidence>
<dbReference type="Gene3D" id="3.90.1150.10">
    <property type="entry name" value="Aspartate Aminotransferase, domain 1"/>
    <property type="match status" value="1"/>
</dbReference>
<dbReference type="InterPro" id="IPR015421">
    <property type="entry name" value="PyrdxlP-dep_Trfase_major"/>
</dbReference>
<comment type="caution">
    <text evidence="5">The sequence shown here is derived from an EMBL/GenBank/DDBJ whole genome shotgun (WGS) entry which is preliminary data.</text>
</comment>
<dbReference type="GO" id="GO:0030170">
    <property type="term" value="F:pyridoxal phosphate binding"/>
    <property type="evidence" value="ECO:0007669"/>
    <property type="project" value="InterPro"/>
</dbReference>
<dbReference type="Gene3D" id="3.40.640.10">
    <property type="entry name" value="Type I PLP-dependent aspartate aminotransferase-like (Major domain)"/>
    <property type="match status" value="1"/>
</dbReference>
<evidence type="ECO:0000313" key="6">
    <source>
        <dbReference type="Proteomes" id="UP000481852"/>
    </source>
</evidence>
<sequence>MEFSRTVQRFGDEIFAALNEKKIALEKQGKTIYNMSVGTPDFETPEHIKRVLIEAAKNQDSWKYALRDSDRLVEAVISYYQKRFGVTLRPDQIQSCNGTQEGMGHIGMVLANEGDTVLLPTPCYPVFITSVKMAGAEPWYYPMTAENGFLPRVSDIPEDVARRAKYMVVSLPSNPMGSVGTPEIYEEIIAFAKKYDILIVHDNAYSDIIFDGVDGRSFLSYPGAMDVGVEFFSLSKSFNLTGARISFLVGRSDVVQAYKKLHTQIDFGMFLPVQEAAIAALTGPLDSVKEQCRKYQERRDALCGGFRSIGWDMVDSHGSMFVWAPIPKQYKSRNSMDFCLDLIGKSGVICTPGSSFGPLGEGYVRFALVLPPDKIREAVESVKKSGILG</sequence>
<dbReference type="SUPFAM" id="SSF53383">
    <property type="entry name" value="PLP-dependent transferases"/>
    <property type="match status" value="1"/>
</dbReference>
<keyword evidence="6" id="KW-1185">Reference proteome</keyword>
<gene>
    <name evidence="5" type="ORF">FYJ35_09825</name>
</gene>
<accession>A0A6L5X4M5</accession>
<dbReference type="RefSeq" id="WP_154526058.1">
    <property type="nucleotide sequence ID" value="NZ_VULZ01000010.1"/>
</dbReference>
<dbReference type="InterPro" id="IPR015424">
    <property type="entry name" value="PyrdxlP-dep_Trfase"/>
</dbReference>
<dbReference type="CDD" id="cd00609">
    <property type="entry name" value="AAT_like"/>
    <property type="match status" value="1"/>
</dbReference>
<keyword evidence="2 5" id="KW-0032">Aminotransferase</keyword>
<evidence type="ECO:0000313" key="5">
    <source>
        <dbReference type="EMBL" id="MSS15329.1"/>
    </source>
</evidence>
<dbReference type="Proteomes" id="UP000481852">
    <property type="component" value="Unassembled WGS sequence"/>
</dbReference>
<dbReference type="AlphaFoldDB" id="A0A6L5X4M5"/>
<proteinExistence type="predicted"/>
<evidence type="ECO:0000256" key="1">
    <source>
        <dbReference type="ARBA" id="ARBA00001933"/>
    </source>
</evidence>
<evidence type="ECO:0000259" key="4">
    <source>
        <dbReference type="Pfam" id="PF00155"/>
    </source>
</evidence>
<organism evidence="5 6">
    <name type="scientific">Porcincola intestinalis</name>
    <dbReference type="NCBI Taxonomy" id="2606632"/>
    <lineage>
        <taxon>Bacteria</taxon>
        <taxon>Bacillati</taxon>
        <taxon>Bacillota</taxon>
        <taxon>Clostridia</taxon>
        <taxon>Lachnospirales</taxon>
        <taxon>Lachnospiraceae</taxon>
        <taxon>Porcincola</taxon>
    </lineage>
</organism>
<reference evidence="5 6" key="1">
    <citation type="submission" date="2019-08" db="EMBL/GenBank/DDBJ databases">
        <title>In-depth cultivation of the pig gut microbiome towards novel bacterial diversity and tailored functional studies.</title>
        <authorList>
            <person name="Wylensek D."/>
            <person name="Hitch T.C.A."/>
            <person name="Clavel T."/>
        </authorList>
    </citation>
    <scope>NUCLEOTIDE SEQUENCE [LARGE SCALE GENOMIC DNA]</scope>
    <source>
        <strain evidence="5 6">Oil+RF-744-WCA-WT-11</strain>
    </source>
</reference>
<feature type="domain" description="Aminotransferase class I/classII large" evidence="4">
    <location>
        <begin position="32"/>
        <end position="381"/>
    </location>
</feature>
<dbReference type="Pfam" id="PF00155">
    <property type="entry name" value="Aminotran_1_2"/>
    <property type="match status" value="1"/>
</dbReference>
<evidence type="ECO:0000256" key="2">
    <source>
        <dbReference type="ARBA" id="ARBA00022576"/>
    </source>
</evidence>
<protein>
    <submittedName>
        <fullName evidence="5">Aminotransferase class I/II-fold pyridoxal phosphate-dependent enzyme</fullName>
    </submittedName>
</protein>
<comment type="cofactor">
    <cofactor evidence="1">
        <name>pyridoxal 5'-phosphate</name>
        <dbReference type="ChEBI" id="CHEBI:597326"/>
    </cofactor>
</comment>
<dbReference type="InterPro" id="IPR004839">
    <property type="entry name" value="Aminotransferase_I/II_large"/>
</dbReference>
<name>A0A6L5X4M5_9FIRM</name>
<dbReference type="EMBL" id="VULZ01000010">
    <property type="protein sequence ID" value="MSS15329.1"/>
    <property type="molecule type" value="Genomic_DNA"/>
</dbReference>
<dbReference type="InterPro" id="IPR015422">
    <property type="entry name" value="PyrdxlP-dep_Trfase_small"/>
</dbReference>
<keyword evidence="3 5" id="KW-0808">Transferase</keyword>
<dbReference type="GO" id="GO:0008483">
    <property type="term" value="F:transaminase activity"/>
    <property type="evidence" value="ECO:0007669"/>
    <property type="project" value="UniProtKB-KW"/>
</dbReference>
<dbReference type="PANTHER" id="PTHR42832:SF3">
    <property type="entry name" value="L-GLUTAMINE--4-(METHYLSULFANYL)-2-OXOBUTANOATE AMINOTRANSFERASE"/>
    <property type="match status" value="1"/>
</dbReference>